<keyword evidence="4" id="KW-1185">Reference proteome</keyword>
<sequence length="383" mass="42662">MHTIIDGSVPLSVRDSRVYFGLWGPAAVSFAAAGFQFAGRWGCTRMNPSPHSRLSLRLNNVYYMVRVGGGKKSVFSLRWVEHRGLAECRGERRQVRSSRHSAVTRHCTASQAHRVRDSRVYFGLWGPAAVSFAAAGFQFAGRWGCTRMNPKSAAQTRADPGPVANPKHKGGSRNSTRRAVGTKARRTCASCKARSTLDAWGVGFPRTKARPKLNRGQCFEGPSPCSHQTGVSLPKRPVKVRRHQLMAEQSECDTVQTSATHFPSIVAINLTMMAHNLTKPQALTHSRTCILPVLSRERPRSRFDADLPKSLNPMWRVERRGWRVDFKSYARVEWREISFGEVADDSEGDMARSTSSTNLGGRDNNPPTPREDTVMRGAIVFRE</sequence>
<dbReference type="AlphaFoldDB" id="A0AAD7HWY7"/>
<feature type="region of interest" description="Disordered" evidence="1">
    <location>
        <begin position="345"/>
        <end position="377"/>
    </location>
</feature>
<protein>
    <submittedName>
        <fullName evidence="3">Uncharacterized protein</fullName>
    </submittedName>
</protein>
<proteinExistence type="predicted"/>
<evidence type="ECO:0000313" key="3">
    <source>
        <dbReference type="EMBL" id="KAJ7730308.1"/>
    </source>
</evidence>
<keyword evidence="2" id="KW-0812">Transmembrane</keyword>
<evidence type="ECO:0000256" key="1">
    <source>
        <dbReference type="SAM" id="MobiDB-lite"/>
    </source>
</evidence>
<feature type="transmembrane region" description="Helical" evidence="2">
    <location>
        <begin position="120"/>
        <end position="140"/>
    </location>
</feature>
<name>A0AAD7HWY7_9AGAR</name>
<keyword evidence="2" id="KW-0472">Membrane</keyword>
<dbReference type="EMBL" id="JARKIB010000160">
    <property type="protein sequence ID" value="KAJ7730308.1"/>
    <property type="molecule type" value="Genomic_DNA"/>
</dbReference>
<keyword evidence="2" id="KW-1133">Transmembrane helix</keyword>
<gene>
    <name evidence="3" type="ORF">B0H16DRAFT_1775076</name>
</gene>
<feature type="region of interest" description="Disordered" evidence="1">
    <location>
        <begin position="150"/>
        <end position="185"/>
    </location>
</feature>
<comment type="caution">
    <text evidence="3">The sequence shown here is derived from an EMBL/GenBank/DDBJ whole genome shotgun (WGS) entry which is preliminary data.</text>
</comment>
<dbReference type="Proteomes" id="UP001215598">
    <property type="component" value="Unassembled WGS sequence"/>
</dbReference>
<reference evidence="3" key="1">
    <citation type="submission" date="2023-03" db="EMBL/GenBank/DDBJ databases">
        <title>Massive genome expansion in bonnet fungi (Mycena s.s.) driven by repeated elements and novel gene families across ecological guilds.</title>
        <authorList>
            <consortium name="Lawrence Berkeley National Laboratory"/>
            <person name="Harder C.B."/>
            <person name="Miyauchi S."/>
            <person name="Viragh M."/>
            <person name="Kuo A."/>
            <person name="Thoen E."/>
            <person name="Andreopoulos B."/>
            <person name="Lu D."/>
            <person name="Skrede I."/>
            <person name="Drula E."/>
            <person name="Henrissat B."/>
            <person name="Morin E."/>
            <person name="Kohler A."/>
            <person name="Barry K."/>
            <person name="LaButti K."/>
            <person name="Morin E."/>
            <person name="Salamov A."/>
            <person name="Lipzen A."/>
            <person name="Mereny Z."/>
            <person name="Hegedus B."/>
            <person name="Baldrian P."/>
            <person name="Stursova M."/>
            <person name="Weitz H."/>
            <person name="Taylor A."/>
            <person name="Grigoriev I.V."/>
            <person name="Nagy L.G."/>
            <person name="Martin F."/>
            <person name="Kauserud H."/>
        </authorList>
    </citation>
    <scope>NUCLEOTIDE SEQUENCE</scope>
    <source>
        <strain evidence="3">CBHHK182m</strain>
    </source>
</reference>
<feature type="transmembrane region" description="Helical" evidence="2">
    <location>
        <begin position="20"/>
        <end position="39"/>
    </location>
</feature>
<organism evidence="3 4">
    <name type="scientific">Mycena metata</name>
    <dbReference type="NCBI Taxonomy" id="1033252"/>
    <lineage>
        <taxon>Eukaryota</taxon>
        <taxon>Fungi</taxon>
        <taxon>Dikarya</taxon>
        <taxon>Basidiomycota</taxon>
        <taxon>Agaricomycotina</taxon>
        <taxon>Agaricomycetes</taxon>
        <taxon>Agaricomycetidae</taxon>
        <taxon>Agaricales</taxon>
        <taxon>Marasmiineae</taxon>
        <taxon>Mycenaceae</taxon>
        <taxon>Mycena</taxon>
    </lineage>
</organism>
<evidence type="ECO:0000256" key="2">
    <source>
        <dbReference type="SAM" id="Phobius"/>
    </source>
</evidence>
<accession>A0AAD7HWY7</accession>
<evidence type="ECO:0000313" key="4">
    <source>
        <dbReference type="Proteomes" id="UP001215598"/>
    </source>
</evidence>